<keyword evidence="3" id="KW-0133">Cell shape</keyword>
<evidence type="ECO:0000256" key="4">
    <source>
        <dbReference type="ARBA" id="ARBA00022984"/>
    </source>
</evidence>
<proteinExistence type="predicted"/>
<dbReference type="PANTHER" id="PTHR36699:SF1">
    <property type="entry name" value="L,D-TRANSPEPTIDASE YAFK-RELATED"/>
    <property type="match status" value="1"/>
</dbReference>
<protein>
    <submittedName>
        <fullName evidence="7">Probable exported protein STY0357</fullName>
    </submittedName>
</protein>
<dbReference type="GO" id="GO:0009252">
    <property type="term" value="P:peptidoglycan biosynthetic process"/>
    <property type="evidence" value="ECO:0007669"/>
    <property type="project" value="UniProtKB-UniPathway"/>
</dbReference>
<evidence type="ECO:0000313" key="7">
    <source>
        <dbReference type="EMBL" id="VAW44912.1"/>
    </source>
</evidence>
<evidence type="ECO:0000256" key="2">
    <source>
        <dbReference type="ARBA" id="ARBA00022679"/>
    </source>
</evidence>
<dbReference type="InterPro" id="IPR005490">
    <property type="entry name" value="LD_TPept_cat_dom"/>
</dbReference>
<keyword evidence="4" id="KW-0573">Peptidoglycan synthesis</keyword>
<gene>
    <name evidence="7" type="ORF">MNBD_GAMMA02-1380</name>
</gene>
<evidence type="ECO:0000256" key="5">
    <source>
        <dbReference type="ARBA" id="ARBA00023316"/>
    </source>
</evidence>
<evidence type="ECO:0000256" key="3">
    <source>
        <dbReference type="ARBA" id="ARBA00022960"/>
    </source>
</evidence>
<feature type="domain" description="L,D-TPase catalytic" evidence="6">
    <location>
        <begin position="48"/>
        <end position="174"/>
    </location>
</feature>
<evidence type="ECO:0000259" key="6">
    <source>
        <dbReference type="PROSITE" id="PS52029"/>
    </source>
</evidence>
<dbReference type="InterPro" id="IPR038063">
    <property type="entry name" value="Transpep_catalytic_dom"/>
</dbReference>
<dbReference type="GO" id="GO:0071555">
    <property type="term" value="P:cell wall organization"/>
    <property type="evidence" value="ECO:0007669"/>
    <property type="project" value="UniProtKB-KW"/>
</dbReference>
<dbReference type="PROSITE" id="PS52029">
    <property type="entry name" value="LD_TPASE"/>
    <property type="match status" value="1"/>
</dbReference>
<dbReference type="CDD" id="cd16913">
    <property type="entry name" value="YkuD_like"/>
    <property type="match status" value="1"/>
</dbReference>
<dbReference type="UniPathway" id="UPA00219"/>
<reference evidence="7" key="1">
    <citation type="submission" date="2018-06" db="EMBL/GenBank/DDBJ databases">
        <authorList>
            <person name="Zhirakovskaya E."/>
        </authorList>
    </citation>
    <scope>NUCLEOTIDE SEQUENCE</scope>
</reference>
<dbReference type="GO" id="GO:0008360">
    <property type="term" value="P:regulation of cell shape"/>
    <property type="evidence" value="ECO:0007669"/>
    <property type="project" value="UniProtKB-KW"/>
</dbReference>
<dbReference type="EMBL" id="UOFA01000146">
    <property type="protein sequence ID" value="VAW44912.1"/>
    <property type="molecule type" value="Genomic_DNA"/>
</dbReference>
<dbReference type="AlphaFoldDB" id="A0A3B0W0Y1"/>
<evidence type="ECO:0000256" key="1">
    <source>
        <dbReference type="ARBA" id="ARBA00004752"/>
    </source>
</evidence>
<accession>A0A3B0W0Y1</accession>
<keyword evidence="5" id="KW-0961">Cell wall biogenesis/degradation</keyword>
<dbReference type="GO" id="GO:0016740">
    <property type="term" value="F:transferase activity"/>
    <property type="evidence" value="ECO:0007669"/>
    <property type="project" value="UniProtKB-KW"/>
</dbReference>
<dbReference type="PANTHER" id="PTHR36699">
    <property type="entry name" value="LD-TRANSPEPTIDASE"/>
    <property type="match status" value="1"/>
</dbReference>
<dbReference type="SUPFAM" id="SSF141523">
    <property type="entry name" value="L,D-transpeptidase catalytic domain-like"/>
    <property type="match status" value="1"/>
</dbReference>
<comment type="pathway">
    <text evidence="1">Cell wall biogenesis; peptidoglycan biosynthesis.</text>
</comment>
<name>A0A3B0W0Y1_9ZZZZ</name>
<sequence>MLLKILIIAFLSMLQIPTSQRAEQAINNNQVALKQAFNQQQLLWGSPVYIRIFKASSELEVWVQSGSKFKLFKTYSICNFSGNPGPKLATGDWQSPEGFYFVKPAQLNPWSQYHLSFNLGYPNKYDRTHGRTGSALMVHGSCVSVGCYAMTDPQIEEIYTLMVAAFEGNQAFIRVHAFPFRMSEENLQAQKDHHWIEFWQNLKTGYDFFATHDRPPNVEVLDSLYVFD</sequence>
<dbReference type="Pfam" id="PF03734">
    <property type="entry name" value="YkuD"/>
    <property type="match status" value="1"/>
</dbReference>
<organism evidence="7">
    <name type="scientific">hydrothermal vent metagenome</name>
    <dbReference type="NCBI Taxonomy" id="652676"/>
    <lineage>
        <taxon>unclassified sequences</taxon>
        <taxon>metagenomes</taxon>
        <taxon>ecological metagenomes</taxon>
    </lineage>
</organism>
<keyword evidence="2" id="KW-0808">Transferase</keyword>